<accession>A0ABQ4CDX4</accession>
<keyword evidence="1" id="KW-0472">Membrane</keyword>
<evidence type="ECO:0000256" key="1">
    <source>
        <dbReference type="SAM" id="Phobius"/>
    </source>
</evidence>
<dbReference type="RefSeq" id="WP_203707775.1">
    <property type="nucleotide sequence ID" value="NZ_BAAALU010000043.1"/>
</dbReference>
<feature type="transmembrane region" description="Helical" evidence="1">
    <location>
        <begin position="70"/>
        <end position="92"/>
    </location>
</feature>
<name>A0ABQ4CDX4_9ACTN</name>
<keyword evidence="1" id="KW-0812">Transmembrane</keyword>
<evidence type="ECO:0000313" key="2">
    <source>
        <dbReference type="EMBL" id="GIF60959.1"/>
    </source>
</evidence>
<reference evidence="2 3" key="1">
    <citation type="submission" date="2021-01" db="EMBL/GenBank/DDBJ databases">
        <title>Whole genome shotgun sequence of Asanoa iriomotensis NBRC 100142.</title>
        <authorList>
            <person name="Komaki H."/>
            <person name="Tamura T."/>
        </authorList>
    </citation>
    <scope>NUCLEOTIDE SEQUENCE [LARGE SCALE GENOMIC DNA]</scope>
    <source>
        <strain evidence="2 3">NBRC 100142</strain>
    </source>
</reference>
<keyword evidence="1" id="KW-1133">Transmembrane helix</keyword>
<feature type="transmembrane region" description="Helical" evidence="1">
    <location>
        <begin position="30"/>
        <end position="49"/>
    </location>
</feature>
<dbReference type="Proteomes" id="UP000624325">
    <property type="component" value="Unassembled WGS sequence"/>
</dbReference>
<gene>
    <name evidence="2" type="ORF">Air01nite_70540</name>
</gene>
<evidence type="ECO:0000313" key="3">
    <source>
        <dbReference type="Proteomes" id="UP000624325"/>
    </source>
</evidence>
<sequence length="93" mass="10109">MKLSFWSALLVFGAMWFTAAKNLGNPPLPYLAVLSFLANVSSAVIVRMARRVAPSRFPVTWRGRSSNVGGFSLHLLLAAMSVGVFLLATRVLD</sequence>
<dbReference type="EMBL" id="BONC01000083">
    <property type="protein sequence ID" value="GIF60959.1"/>
    <property type="molecule type" value="Genomic_DNA"/>
</dbReference>
<protein>
    <submittedName>
        <fullName evidence="2">Uncharacterized protein</fullName>
    </submittedName>
</protein>
<organism evidence="2 3">
    <name type="scientific">Asanoa iriomotensis</name>
    <dbReference type="NCBI Taxonomy" id="234613"/>
    <lineage>
        <taxon>Bacteria</taxon>
        <taxon>Bacillati</taxon>
        <taxon>Actinomycetota</taxon>
        <taxon>Actinomycetes</taxon>
        <taxon>Micromonosporales</taxon>
        <taxon>Micromonosporaceae</taxon>
        <taxon>Asanoa</taxon>
    </lineage>
</organism>
<comment type="caution">
    <text evidence="2">The sequence shown here is derived from an EMBL/GenBank/DDBJ whole genome shotgun (WGS) entry which is preliminary data.</text>
</comment>
<keyword evidence="3" id="KW-1185">Reference proteome</keyword>
<proteinExistence type="predicted"/>